<evidence type="ECO:0000313" key="3">
    <source>
        <dbReference type="Proteomes" id="UP001482620"/>
    </source>
</evidence>
<organism evidence="2 3">
    <name type="scientific">Ilyodon furcidens</name>
    <name type="common">goldbreast splitfin</name>
    <dbReference type="NCBI Taxonomy" id="33524"/>
    <lineage>
        <taxon>Eukaryota</taxon>
        <taxon>Metazoa</taxon>
        <taxon>Chordata</taxon>
        <taxon>Craniata</taxon>
        <taxon>Vertebrata</taxon>
        <taxon>Euteleostomi</taxon>
        <taxon>Actinopterygii</taxon>
        <taxon>Neopterygii</taxon>
        <taxon>Teleostei</taxon>
        <taxon>Neoteleostei</taxon>
        <taxon>Acanthomorphata</taxon>
        <taxon>Ovalentaria</taxon>
        <taxon>Atherinomorphae</taxon>
        <taxon>Cyprinodontiformes</taxon>
        <taxon>Goodeidae</taxon>
        <taxon>Ilyodon</taxon>
    </lineage>
</organism>
<evidence type="ECO:0000313" key="2">
    <source>
        <dbReference type="EMBL" id="MEQ2229232.1"/>
    </source>
</evidence>
<evidence type="ECO:0000256" key="1">
    <source>
        <dbReference type="SAM" id="MobiDB-lite"/>
    </source>
</evidence>
<reference evidence="2 3" key="1">
    <citation type="submission" date="2021-06" db="EMBL/GenBank/DDBJ databases">
        <authorList>
            <person name="Palmer J.M."/>
        </authorList>
    </citation>
    <scope>NUCLEOTIDE SEQUENCE [LARGE SCALE GENOMIC DNA]</scope>
    <source>
        <strain evidence="3">if_2019</strain>
        <tissue evidence="2">Muscle</tissue>
    </source>
</reference>
<gene>
    <name evidence="2" type="ORF">ILYODFUR_016853</name>
</gene>
<feature type="compositionally biased region" description="Basic and acidic residues" evidence="1">
    <location>
        <begin position="10"/>
        <end position="20"/>
    </location>
</feature>
<accession>A0ABV0T8L4</accession>
<comment type="caution">
    <text evidence="2">The sequence shown here is derived from an EMBL/GenBank/DDBJ whole genome shotgun (WGS) entry which is preliminary data.</text>
</comment>
<feature type="region of interest" description="Disordered" evidence="1">
    <location>
        <begin position="1"/>
        <end position="33"/>
    </location>
</feature>
<sequence length="85" mass="9759">MENQRPSNRRGTDALKEILQGEKGNSRGGQQEEQQQWFLSLQWEEMDLRVQAEAWALPSERCSPCLVLWRCTTAIRPSRAGPLGF</sequence>
<name>A0ABV0T8L4_9TELE</name>
<dbReference type="EMBL" id="JAHRIQ010024724">
    <property type="protein sequence ID" value="MEQ2229232.1"/>
    <property type="molecule type" value="Genomic_DNA"/>
</dbReference>
<dbReference type="Proteomes" id="UP001482620">
    <property type="component" value="Unassembled WGS sequence"/>
</dbReference>
<keyword evidence="3" id="KW-1185">Reference proteome</keyword>
<proteinExistence type="predicted"/>
<protein>
    <submittedName>
        <fullName evidence="2">Uncharacterized protein</fullName>
    </submittedName>
</protein>